<feature type="compositionally biased region" description="Polar residues" evidence="5">
    <location>
        <begin position="1216"/>
        <end position="1241"/>
    </location>
</feature>
<feature type="region of interest" description="Disordered" evidence="5">
    <location>
        <begin position="246"/>
        <end position="318"/>
    </location>
</feature>
<feature type="region of interest" description="Disordered" evidence="5">
    <location>
        <begin position="510"/>
        <end position="558"/>
    </location>
</feature>
<dbReference type="NCBIfam" id="NF038134">
    <property type="entry name" value="choice_anch_M"/>
    <property type="match status" value="5"/>
</dbReference>
<evidence type="ECO:0000256" key="7">
    <source>
        <dbReference type="SAM" id="SignalP"/>
    </source>
</evidence>
<dbReference type="NCBIfam" id="TIGR03769">
    <property type="entry name" value="P_ac_wall_RPT"/>
    <property type="match status" value="5"/>
</dbReference>
<keyword evidence="6" id="KW-1133">Transmembrane helix</keyword>
<dbReference type="NCBIfam" id="TIGR03773">
    <property type="entry name" value="anch_rpt_wall"/>
    <property type="match status" value="1"/>
</dbReference>
<evidence type="ECO:0000256" key="2">
    <source>
        <dbReference type="ARBA" id="ARBA00022525"/>
    </source>
</evidence>
<feature type="compositionally biased region" description="Acidic residues" evidence="5">
    <location>
        <begin position="545"/>
        <end position="558"/>
    </location>
</feature>
<feature type="region of interest" description="Disordered" evidence="5">
    <location>
        <begin position="659"/>
        <end position="679"/>
    </location>
</feature>
<dbReference type="NCBIfam" id="TIGR01167">
    <property type="entry name" value="LPXTG_anchor"/>
    <property type="match status" value="1"/>
</dbReference>
<feature type="region of interest" description="Disordered" evidence="5">
    <location>
        <begin position="1216"/>
        <end position="1286"/>
    </location>
</feature>
<dbReference type="InterPro" id="IPR022435">
    <property type="entry name" value="Surface-anchored_actinobac"/>
</dbReference>
<dbReference type="PROSITE" id="PS50847">
    <property type="entry name" value="GRAM_POS_ANCHORING"/>
    <property type="match status" value="1"/>
</dbReference>
<keyword evidence="3 7" id="KW-0732">Signal</keyword>
<evidence type="ECO:0000256" key="6">
    <source>
        <dbReference type="SAM" id="Phobius"/>
    </source>
</evidence>
<dbReference type="InterPro" id="IPR019931">
    <property type="entry name" value="LPXTG_anchor"/>
</dbReference>
<feature type="compositionally biased region" description="Low complexity" evidence="5">
    <location>
        <begin position="887"/>
        <end position="904"/>
    </location>
</feature>
<feature type="compositionally biased region" description="Acidic residues" evidence="5">
    <location>
        <begin position="292"/>
        <end position="314"/>
    </location>
</feature>
<evidence type="ECO:0000256" key="4">
    <source>
        <dbReference type="ARBA" id="ARBA00023088"/>
    </source>
</evidence>
<accession>A0ABY5AF85</accession>
<reference evidence="9" key="1">
    <citation type="submission" date="2022-06" db="EMBL/GenBank/DDBJ databases">
        <title>Complete Genome Sequence of Arcanobacterium pinnipediorum strain DSM 28752 isolated from a harbour seal.</title>
        <authorList>
            <person name="Borowiak M."/>
            <person name="Kreitlow A."/>
            <person name="Alssahen M."/>
            <person name="Malorny B."/>
            <person name="Laemmler C."/>
            <person name="Prenger-Berninghoff E."/>
            <person name="Siebert U."/>
            <person name="Ploetz M."/>
            <person name="Abdulmawjood A."/>
        </authorList>
    </citation>
    <scope>NUCLEOTIDE SEQUENCE</scope>
    <source>
        <strain evidence="9">DSM 28752</strain>
    </source>
</reference>
<keyword evidence="2" id="KW-0964">Secreted</keyword>
<evidence type="ECO:0000313" key="9">
    <source>
        <dbReference type="EMBL" id="USR78879.1"/>
    </source>
</evidence>
<proteinExistence type="predicted"/>
<feature type="transmembrane region" description="Helical" evidence="6">
    <location>
        <begin position="1506"/>
        <end position="1525"/>
    </location>
</feature>
<feature type="compositionally biased region" description="Low complexity" evidence="5">
    <location>
        <begin position="1242"/>
        <end position="1261"/>
    </location>
</feature>
<evidence type="ECO:0000256" key="5">
    <source>
        <dbReference type="SAM" id="MobiDB-lite"/>
    </source>
</evidence>
<sequence length="1532" mass="163546">MKLAKIRVAIYSAVSALLLSMISLPAYASDPAIVFDDGHTDAFYIDSTNGELNVLVNHGLSNDKYDPNNVQFNIAPLAYGDYSDQMPFLTRGAIGYYTSNWDLEKYFEPGWTAPGYRENGFHSMRIDFTNVEGPGSVALLGNSFSEDDPLGTFLVPSSELSKVDDFIAQLDNEETAKAARNLYAVKGFPGGTYYIEPGVSLPIFGHTHAHWFFTAAGTYKLTGHAVGVTQDGQTVTSEPFTSTFNIIKSEKDGVAPTTPDATDGAPADDTDSTSQQTPDDSSNSADSQDTQPDSEDNPADSDDSEDSADDEDDTAIDRTEKISDKYIFKDPITLGAGHTDGFFVLTDGAKPRLVVRENLTSYEGTLRSPDSVTFHLRKEFYEKIDMNGTFKEGAGYHTNRKMRGLDQFSPGWSVDNFSSHGYKNIAVKFLSVKGPGKVVLSGTPKLDYSLNPVLSTGSPYLTEGAELPVYGHTHGLWIFTKAGNYEFTAQVIATTLDGETVTSDPVNYHWQIDAHPDDTGSSQGTDSAEPDDSQTDEPNNSGDLDGSEDSSDSDDSDEDFADLKILTSAPAIHPGDEITIKASHLPKNNSFRIFAMSKSTFAITPIADDLTSDDQGQISTTLTLPASLKPGKYFLALSKTGSEEQLANANLTVVEDTTRPLLPGDEIGSGNEDDSAPQTDQTVRNFVKTHEKVVLDHGHLDLFTAVAHEGKLLLLAKDDSTNEGILRDPADITLRIHNNALGDLPKGIDKTLPSRGYYLDAAGLSQQEILFPGWDTYGVAPTFGTTDIIINKVDGPGKVYLFNFKRQGGIEPAFTSQKYEMENGSTIRQESPSHVHTNWVFTEPGQYTMEVQARAIPTDGGEPVLSNVATYRWFVGDTDKLPDDSTDTPSPDSSGTTPPDSQPDQPKPHEAKPRLSLASGKLVGTEGEIITVQAHGLTPGTAVDFYLHSQPQLLAQNAIADIHGVASARVTIPQAPGLHEIIVTGKDGNELAVMMFEIKARYPHGVIPNAGALKPITGDDKPRIEISNGHIDLFTVLAKQGKLVVVAKDDSHGGLTHHNPHDVYWRVKNNAFTQLPDTLSDGLPSSGYFLDQAGKDQDTQLFPGWDTNGVKPDFGPTDLIFTKIVTPKDGQVFLFSNGRTGGITPTLTSNSFELNTGSIIHQEKPAHVHTNWVFSKPGIYEMEVKAVATPVNGGPQVESAPVTYTWLVGDETQPLTKVTKQQPKQNPGTEGQNGSEGNNDSTNGGTANANLANSDGTASTQGGSGTGADKPLAKCFPKQQGGNGAQTIIPQIKDDRSAPGKWVDPATLAFAVGGAGQATTNQAIGSIGSGSEVWMISATQVENVPWVGANTQNPSFLEKTKGSATLTLTSFSGPGKMEVYTSGNFGKVVGQKWFTGNGNSGSGSVTLKPNSHVHPNWVFDKPGTYKVGITMEAEAKDGKKLSGSTTLTFNVGQGSGITGGHFDLGPTVGAAGSTTVWLDADGNPCTPDANDLAAAGLAKTGVSSTVTATLLSGALMLGGIAALIYRRKVKRG</sequence>
<evidence type="ECO:0000259" key="8">
    <source>
        <dbReference type="PROSITE" id="PS50847"/>
    </source>
</evidence>
<feature type="domain" description="Gram-positive cocci surface proteins LPxTG" evidence="8">
    <location>
        <begin position="1497"/>
        <end position="1532"/>
    </location>
</feature>
<feature type="compositionally biased region" description="Low complexity" evidence="5">
    <location>
        <begin position="272"/>
        <end position="284"/>
    </location>
</feature>
<gene>
    <name evidence="9" type="ORF">NG665_05680</name>
</gene>
<protein>
    <submittedName>
        <fullName evidence="9">TIGR03773 family transporter-associated surface protein</fullName>
    </submittedName>
</protein>
<evidence type="ECO:0000256" key="3">
    <source>
        <dbReference type="ARBA" id="ARBA00022729"/>
    </source>
</evidence>
<keyword evidence="6" id="KW-0812">Transmembrane</keyword>
<organism evidence="9 10">
    <name type="scientific">Arcanobacterium pinnipediorum</name>
    <dbReference type="NCBI Taxonomy" id="1503041"/>
    <lineage>
        <taxon>Bacteria</taxon>
        <taxon>Bacillati</taxon>
        <taxon>Actinomycetota</taxon>
        <taxon>Actinomycetes</taxon>
        <taxon>Actinomycetales</taxon>
        <taxon>Actinomycetaceae</taxon>
        <taxon>Arcanobacterium</taxon>
    </lineage>
</organism>
<feature type="region of interest" description="Disordered" evidence="5">
    <location>
        <begin position="877"/>
        <end position="913"/>
    </location>
</feature>
<dbReference type="InterPro" id="IPR022395">
    <property type="entry name" value="CHP03773_ABC_transptr-like"/>
</dbReference>
<dbReference type="EMBL" id="CP099547">
    <property type="protein sequence ID" value="USR78879.1"/>
    <property type="molecule type" value="Genomic_DNA"/>
</dbReference>
<keyword evidence="10" id="KW-1185">Reference proteome</keyword>
<evidence type="ECO:0000256" key="1">
    <source>
        <dbReference type="ARBA" id="ARBA00022512"/>
    </source>
</evidence>
<dbReference type="Proteomes" id="UP001056109">
    <property type="component" value="Chromosome"/>
</dbReference>
<feature type="compositionally biased region" description="Low complexity" evidence="5">
    <location>
        <begin position="255"/>
        <end position="265"/>
    </location>
</feature>
<dbReference type="RefSeq" id="WP_252672718.1">
    <property type="nucleotide sequence ID" value="NZ_CP099547.1"/>
</dbReference>
<keyword evidence="4" id="KW-0572">Peptidoglycan-anchor</keyword>
<keyword evidence="6" id="KW-0472">Membrane</keyword>
<keyword evidence="1" id="KW-0134">Cell wall</keyword>
<feature type="signal peptide" evidence="7">
    <location>
        <begin position="1"/>
        <end position="28"/>
    </location>
</feature>
<name>A0ABY5AF85_9ACTO</name>
<feature type="chain" id="PRO_5045504126" evidence="7">
    <location>
        <begin position="29"/>
        <end position="1532"/>
    </location>
</feature>
<evidence type="ECO:0000313" key="10">
    <source>
        <dbReference type="Proteomes" id="UP001056109"/>
    </source>
</evidence>